<feature type="domain" description="RNA helicase C-terminal" evidence="5">
    <location>
        <begin position="129"/>
        <end position="182"/>
    </location>
</feature>
<evidence type="ECO:0000256" key="2">
    <source>
        <dbReference type="ARBA" id="ARBA00022806"/>
    </source>
</evidence>
<dbReference type="Pfam" id="PF26026">
    <property type="entry name" value="RNA_hel_CTD"/>
    <property type="match status" value="1"/>
</dbReference>
<evidence type="ECO:0000313" key="6">
    <source>
        <dbReference type="EMBL" id="JAT33988.1"/>
    </source>
</evidence>
<reference evidence="6" key="1">
    <citation type="submission" date="2015-11" db="EMBL/GenBank/DDBJ databases">
        <title>De novo transcriptome assembly of four potential Pierce s Disease insect vectors from Arizona vineyards.</title>
        <authorList>
            <person name="Tassone E.E."/>
        </authorList>
    </citation>
    <scope>NUCLEOTIDE SEQUENCE</scope>
</reference>
<proteinExistence type="predicted"/>
<keyword evidence="2" id="KW-0067">ATP-binding</keyword>
<dbReference type="EMBL" id="GEBQ01005989">
    <property type="protein sequence ID" value="JAT33988.1"/>
    <property type="molecule type" value="Transcribed_RNA"/>
</dbReference>
<evidence type="ECO:0000256" key="1">
    <source>
        <dbReference type="ARBA" id="ARBA00022801"/>
    </source>
</evidence>
<name>A0A1B6MDH7_9HEMI</name>
<evidence type="ECO:0000259" key="4">
    <source>
        <dbReference type="Pfam" id="PF07717"/>
    </source>
</evidence>
<gene>
    <name evidence="6" type="ORF">g.36563</name>
</gene>
<evidence type="ECO:0000256" key="3">
    <source>
        <dbReference type="SAM" id="MobiDB-lite"/>
    </source>
</evidence>
<dbReference type="InterPro" id="IPR011709">
    <property type="entry name" value="DEAD-box_helicase_OB_fold"/>
</dbReference>
<evidence type="ECO:0000259" key="5">
    <source>
        <dbReference type="Pfam" id="PF26026"/>
    </source>
</evidence>
<accession>A0A1B6MDH7</accession>
<dbReference type="InterPro" id="IPR059023">
    <property type="entry name" value="RNA_hel_CTD"/>
</dbReference>
<sequence length="237" mass="27135">MMFLSTYHVKDRESNRNSHNIGLIKAIICAGLYPNVAIIRNVKKTKRGDIKQKIFTPEDGAVTLHIRSINSNEAFFEGKFLVYHLKMKTSKVFLHDTTMVFALPLIFFGHNFELFRENGMVVIELSPKIRFTCAASTALLVKELRQRLDQLLEYKVAHPGVTDWDSSSDEGKLLRAIAELISHEDEKLSMVDESDDDEYEDEEEDFPDNKYPGNHPRSYGSSHSQAGPSRVTPFPRW</sequence>
<dbReference type="AlphaFoldDB" id="A0A1B6MDH7"/>
<feature type="compositionally biased region" description="Acidic residues" evidence="3">
    <location>
        <begin position="192"/>
        <end position="206"/>
    </location>
</feature>
<feature type="domain" description="DEAD-box helicase OB fold" evidence="4">
    <location>
        <begin position="24"/>
        <end position="110"/>
    </location>
</feature>
<keyword evidence="2" id="KW-0547">Nucleotide-binding</keyword>
<protein>
    <submittedName>
        <fullName evidence="6">Uncharacterized protein</fullName>
    </submittedName>
</protein>
<keyword evidence="1" id="KW-0378">Hydrolase</keyword>
<dbReference type="Pfam" id="PF07717">
    <property type="entry name" value="OB_NTP_bind"/>
    <property type="match status" value="1"/>
</dbReference>
<organism evidence="6">
    <name type="scientific">Graphocephala atropunctata</name>
    <dbReference type="NCBI Taxonomy" id="36148"/>
    <lineage>
        <taxon>Eukaryota</taxon>
        <taxon>Metazoa</taxon>
        <taxon>Ecdysozoa</taxon>
        <taxon>Arthropoda</taxon>
        <taxon>Hexapoda</taxon>
        <taxon>Insecta</taxon>
        <taxon>Pterygota</taxon>
        <taxon>Neoptera</taxon>
        <taxon>Paraneoptera</taxon>
        <taxon>Hemiptera</taxon>
        <taxon>Auchenorrhyncha</taxon>
        <taxon>Membracoidea</taxon>
        <taxon>Cicadellidae</taxon>
        <taxon>Cicadellinae</taxon>
        <taxon>Cicadellini</taxon>
        <taxon>Graphocephala</taxon>
    </lineage>
</organism>
<keyword evidence="2" id="KW-0347">Helicase</keyword>
<feature type="region of interest" description="Disordered" evidence="3">
    <location>
        <begin position="188"/>
        <end position="237"/>
    </location>
</feature>